<dbReference type="Gene3D" id="3.40.630.190">
    <property type="entry name" value="LCP protein"/>
    <property type="match status" value="1"/>
</dbReference>
<evidence type="ECO:0000259" key="3">
    <source>
        <dbReference type="Pfam" id="PF03816"/>
    </source>
</evidence>
<feature type="transmembrane region" description="Helical" evidence="2">
    <location>
        <begin position="16"/>
        <end position="36"/>
    </location>
</feature>
<gene>
    <name evidence="4" type="primary">lytR_2</name>
    <name evidence="4" type="ORF">JIR001_30070</name>
</gene>
<dbReference type="Pfam" id="PF03816">
    <property type="entry name" value="LytR_cpsA_psr"/>
    <property type="match status" value="1"/>
</dbReference>
<dbReference type="NCBIfam" id="TIGR00350">
    <property type="entry name" value="lytR_cpsA_psr"/>
    <property type="match status" value="1"/>
</dbReference>
<dbReference type="KEGG" id="pabs:JIR001_30070"/>
<feature type="domain" description="Cell envelope-related transcriptional attenuator" evidence="3">
    <location>
        <begin position="82"/>
        <end position="223"/>
    </location>
</feature>
<dbReference type="EMBL" id="AP024601">
    <property type="protein sequence ID" value="BCU83224.1"/>
    <property type="molecule type" value="Genomic_DNA"/>
</dbReference>
<keyword evidence="5" id="KW-1185">Reference proteome</keyword>
<dbReference type="Proteomes" id="UP000677436">
    <property type="component" value="Chromosome"/>
</dbReference>
<reference evidence="4" key="2">
    <citation type="journal article" date="2021" name="Microbiol. Resour. Announc.">
        <title>Complete Genome Sequence of Polycladomyces abyssicola JIR-001T, Isolated from Hemipelagic Sediment in Deep Seawater.</title>
        <authorList>
            <person name="Tsubouchi T."/>
            <person name="Kaneko Y."/>
        </authorList>
    </citation>
    <scope>NUCLEOTIDE SEQUENCE</scope>
    <source>
        <strain evidence="4">JIR-001</strain>
    </source>
</reference>
<dbReference type="AlphaFoldDB" id="A0A8D5UHF7"/>
<accession>A0A8D5UHF7</accession>
<protein>
    <submittedName>
        <fullName evidence="4">Transcriptional regulator LytR</fullName>
    </submittedName>
</protein>
<dbReference type="RefSeq" id="WP_212773472.1">
    <property type="nucleotide sequence ID" value="NZ_AP024601.1"/>
</dbReference>
<keyword evidence="2" id="KW-1133">Transmembrane helix</keyword>
<dbReference type="InterPro" id="IPR050922">
    <property type="entry name" value="LytR/CpsA/Psr_CW_biosynth"/>
</dbReference>
<reference evidence="4" key="1">
    <citation type="journal article" date="2013" name="Int. J. Syst. Evol. Microbiol.">
        <title>Polycladomyces abyssicola gen. nov., sp. nov., a thermophilic filamentous bacterium isolated from hemipelagic sediment.</title>
        <authorList>
            <person name="Tsubouchi T."/>
            <person name="Shimane Y."/>
            <person name="Mori K."/>
            <person name="Usui K."/>
            <person name="Hiraki T."/>
            <person name="Tame A."/>
            <person name="Uematsu K."/>
            <person name="Maruyama T."/>
            <person name="Hatada Y."/>
        </authorList>
    </citation>
    <scope>NUCLEOTIDE SEQUENCE</scope>
    <source>
        <strain evidence="4">JIR-001</strain>
    </source>
</reference>
<name>A0A8D5UHF7_9BACL</name>
<evidence type="ECO:0000313" key="5">
    <source>
        <dbReference type="Proteomes" id="UP000677436"/>
    </source>
</evidence>
<sequence length="314" mass="36472">MALISRMERHRKRRRWWKWFLFIMLILAGVVGYYAYEIWLAANKAYDPREKSAKRSYAVDIHKDPFTVLLMGVDEREGDVGRTDTLILVTVNPQQKQAWMMNIPRDTYVSIPGYGKDKINHAYARGGTKLTIETVEQFLDVPVDYYVEVNMLGFEKIVDELGGVEVRVPFDFTYNGYTFHQGTMTMDGKEALAFTRMRKADPRGDLGRNERQQLVIKAILHKSTSLSSITRLDNVFQHLGENVKTDMSPMQLLTFQQIYRSIAQIHTQHLRGHNTYIDGVYYYVVDKEELNRVQRLLRQHLELTGDGDVSPLMP</sequence>
<keyword evidence="2" id="KW-0472">Membrane</keyword>
<organism evidence="4 5">
    <name type="scientific">Polycladomyces abyssicola</name>
    <dbReference type="NCBI Taxonomy" id="1125966"/>
    <lineage>
        <taxon>Bacteria</taxon>
        <taxon>Bacillati</taxon>
        <taxon>Bacillota</taxon>
        <taxon>Bacilli</taxon>
        <taxon>Bacillales</taxon>
        <taxon>Thermoactinomycetaceae</taxon>
        <taxon>Polycladomyces</taxon>
    </lineage>
</organism>
<evidence type="ECO:0000256" key="2">
    <source>
        <dbReference type="SAM" id="Phobius"/>
    </source>
</evidence>
<evidence type="ECO:0000313" key="4">
    <source>
        <dbReference type="EMBL" id="BCU83224.1"/>
    </source>
</evidence>
<dbReference type="PANTHER" id="PTHR33392">
    <property type="entry name" value="POLYISOPRENYL-TEICHOIC ACID--PEPTIDOGLYCAN TEICHOIC ACID TRANSFERASE TAGU"/>
    <property type="match status" value="1"/>
</dbReference>
<comment type="similarity">
    <text evidence="1">Belongs to the LytR/CpsA/Psr (LCP) family.</text>
</comment>
<evidence type="ECO:0000256" key="1">
    <source>
        <dbReference type="ARBA" id="ARBA00006068"/>
    </source>
</evidence>
<dbReference type="PANTHER" id="PTHR33392:SF6">
    <property type="entry name" value="POLYISOPRENYL-TEICHOIC ACID--PEPTIDOGLYCAN TEICHOIC ACID TRANSFERASE TAGU"/>
    <property type="match status" value="1"/>
</dbReference>
<proteinExistence type="inferred from homology"/>
<dbReference type="InterPro" id="IPR004474">
    <property type="entry name" value="LytR_CpsA_psr"/>
</dbReference>
<keyword evidence="2" id="KW-0812">Transmembrane</keyword>